<dbReference type="InterPro" id="IPR010982">
    <property type="entry name" value="Lambda_DNA-bd_dom_sf"/>
</dbReference>
<evidence type="ECO:0000256" key="1">
    <source>
        <dbReference type="ARBA" id="ARBA00023015"/>
    </source>
</evidence>
<keyword evidence="4" id="KW-1133">Transmembrane helix</keyword>
<dbReference type="PANTHER" id="PTHR46797:SF23">
    <property type="entry name" value="HTH-TYPE TRANSCRIPTIONAL REGULATOR SUTR"/>
    <property type="match status" value="1"/>
</dbReference>
<gene>
    <name evidence="6" type="ORF">V0U79_09045</name>
</gene>
<evidence type="ECO:0000256" key="4">
    <source>
        <dbReference type="SAM" id="Phobius"/>
    </source>
</evidence>
<evidence type="ECO:0000259" key="5">
    <source>
        <dbReference type="PROSITE" id="PS50943"/>
    </source>
</evidence>
<dbReference type="PROSITE" id="PS50943">
    <property type="entry name" value="HTH_CROC1"/>
    <property type="match status" value="1"/>
</dbReference>
<keyword evidence="7" id="KW-1185">Reference proteome</keyword>
<organism evidence="6 7">
    <name type="scientific">Hyphobacterium lacteum</name>
    <dbReference type="NCBI Taxonomy" id="3116575"/>
    <lineage>
        <taxon>Bacteria</taxon>
        <taxon>Pseudomonadati</taxon>
        <taxon>Pseudomonadota</taxon>
        <taxon>Alphaproteobacteria</taxon>
        <taxon>Maricaulales</taxon>
        <taxon>Maricaulaceae</taxon>
        <taxon>Hyphobacterium</taxon>
    </lineage>
</organism>
<proteinExistence type="predicted"/>
<keyword evidence="1" id="KW-0805">Transcription regulation</keyword>
<feature type="transmembrane region" description="Helical" evidence="4">
    <location>
        <begin position="123"/>
        <end position="142"/>
    </location>
</feature>
<evidence type="ECO:0000256" key="2">
    <source>
        <dbReference type="ARBA" id="ARBA00023125"/>
    </source>
</evidence>
<keyword evidence="4" id="KW-0812">Transmembrane</keyword>
<evidence type="ECO:0000256" key="3">
    <source>
        <dbReference type="ARBA" id="ARBA00023163"/>
    </source>
</evidence>
<sequence length="148" mass="16263">MAFKADAVKIRRWREERQWSQEHLADLAGLGLRTVQRIENGEPASKDTLMALAAAFNVDASTLAVDPETEARDILREKNAAIRSGIRLSLWIHLAGYAVGIAVFTGISLGISSEYFAMKWPLIWWTTAVVAHAATAVIIHVATGHADR</sequence>
<keyword evidence="3" id="KW-0804">Transcription</keyword>
<reference evidence="6 7" key="1">
    <citation type="submission" date="2024-01" db="EMBL/GenBank/DDBJ databases">
        <title>Hyphobacterium bacterium isolated from marine sediment.</title>
        <authorList>
            <person name="Zhao S."/>
        </authorList>
    </citation>
    <scope>NUCLEOTIDE SEQUENCE [LARGE SCALE GENOMIC DNA]</scope>
    <source>
        <strain evidence="7">HN65</strain>
    </source>
</reference>
<dbReference type="Proteomes" id="UP001354971">
    <property type="component" value="Unassembled WGS sequence"/>
</dbReference>
<evidence type="ECO:0000313" key="6">
    <source>
        <dbReference type="EMBL" id="MEE2526511.1"/>
    </source>
</evidence>
<dbReference type="PANTHER" id="PTHR46797">
    <property type="entry name" value="HTH-TYPE TRANSCRIPTIONAL REGULATOR"/>
    <property type="match status" value="1"/>
</dbReference>
<dbReference type="SMART" id="SM00530">
    <property type="entry name" value="HTH_XRE"/>
    <property type="match status" value="1"/>
</dbReference>
<feature type="domain" description="HTH cro/C1-type" evidence="5">
    <location>
        <begin position="10"/>
        <end position="63"/>
    </location>
</feature>
<dbReference type="Pfam" id="PF01381">
    <property type="entry name" value="HTH_3"/>
    <property type="match status" value="1"/>
</dbReference>
<dbReference type="CDD" id="cd00093">
    <property type="entry name" value="HTH_XRE"/>
    <property type="match status" value="1"/>
</dbReference>
<feature type="transmembrane region" description="Helical" evidence="4">
    <location>
        <begin position="88"/>
        <end position="111"/>
    </location>
</feature>
<accession>A0ABU7LRH1</accession>
<dbReference type="Gene3D" id="1.10.260.40">
    <property type="entry name" value="lambda repressor-like DNA-binding domains"/>
    <property type="match status" value="1"/>
</dbReference>
<keyword evidence="2" id="KW-0238">DNA-binding</keyword>
<dbReference type="InterPro" id="IPR050807">
    <property type="entry name" value="TransReg_Diox_bact_type"/>
</dbReference>
<dbReference type="InterPro" id="IPR001387">
    <property type="entry name" value="Cro/C1-type_HTH"/>
</dbReference>
<comment type="caution">
    <text evidence="6">The sequence shown here is derived from an EMBL/GenBank/DDBJ whole genome shotgun (WGS) entry which is preliminary data.</text>
</comment>
<keyword evidence="4" id="KW-0472">Membrane</keyword>
<dbReference type="EMBL" id="JAZDRP010000005">
    <property type="protein sequence ID" value="MEE2526511.1"/>
    <property type="molecule type" value="Genomic_DNA"/>
</dbReference>
<dbReference type="SUPFAM" id="SSF47413">
    <property type="entry name" value="lambda repressor-like DNA-binding domains"/>
    <property type="match status" value="1"/>
</dbReference>
<dbReference type="RefSeq" id="WP_330199175.1">
    <property type="nucleotide sequence ID" value="NZ_JAZDRP010000005.1"/>
</dbReference>
<protein>
    <submittedName>
        <fullName evidence="6">Helix-turn-helix transcriptional regulator</fullName>
    </submittedName>
</protein>
<evidence type="ECO:0000313" key="7">
    <source>
        <dbReference type="Proteomes" id="UP001354971"/>
    </source>
</evidence>
<name>A0ABU7LRH1_9PROT</name>